<name>A0A2H0RDR6_9BACT</name>
<keyword evidence="1" id="KW-0812">Transmembrane</keyword>
<reference evidence="2 3" key="1">
    <citation type="submission" date="2017-09" db="EMBL/GenBank/DDBJ databases">
        <title>Depth-based differentiation of microbial function through sediment-hosted aquifers and enrichment of novel symbionts in the deep terrestrial subsurface.</title>
        <authorList>
            <person name="Probst A.J."/>
            <person name="Ladd B."/>
            <person name="Jarett J.K."/>
            <person name="Geller-Mcgrath D.E."/>
            <person name="Sieber C.M."/>
            <person name="Emerson J.B."/>
            <person name="Anantharaman K."/>
            <person name="Thomas B.C."/>
            <person name="Malmstrom R."/>
            <person name="Stieglmeier M."/>
            <person name="Klingl A."/>
            <person name="Woyke T."/>
            <person name="Ryan C.M."/>
            <person name="Banfield J.F."/>
        </authorList>
    </citation>
    <scope>NUCLEOTIDE SEQUENCE [LARGE SCALE GENOMIC DNA]</scope>
    <source>
        <strain evidence="2">CG10_big_fil_rev_8_21_14_0_10_51_16</strain>
    </source>
</reference>
<evidence type="ECO:0000256" key="1">
    <source>
        <dbReference type="SAM" id="Phobius"/>
    </source>
</evidence>
<evidence type="ECO:0008006" key="4">
    <source>
        <dbReference type="Google" id="ProtNLM"/>
    </source>
</evidence>
<comment type="caution">
    <text evidence="2">The sequence shown here is derived from an EMBL/GenBank/DDBJ whole genome shotgun (WGS) entry which is preliminary data.</text>
</comment>
<dbReference type="Proteomes" id="UP000228767">
    <property type="component" value="Unassembled WGS sequence"/>
</dbReference>
<sequence>MKYSQKKSMTRDVFLKKGASVRAKIFLRGRMMPSATCHLPPAQRKAGKSGFTLIELMVATTIFTIVSVVAIGAILTINSANRKAQAIRAVVDNLNFTMETMSRKLRVGSKFHCGTLVGGVEVGDLDIPNPGDCGGDGKNEMSYLSSGVTASGDNPDLPAGVSVDPRVVTYKLVRNSGSYGKIVGLQDPDGDSNIDTLIMTPPEIDIEDLRFFVRRGGANNRPTVTITVSGIITLAQDKLTTPFNLQTTVTSRLLTTESP</sequence>
<organism evidence="2 3">
    <name type="scientific">Candidatus Vogelbacteria bacterium CG10_big_fil_rev_8_21_14_0_10_51_16</name>
    <dbReference type="NCBI Taxonomy" id="1975045"/>
    <lineage>
        <taxon>Bacteria</taxon>
        <taxon>Candidatus Vogeliibacteriota</taxon>
    </lineage>
</organism>
<keyword evidence="1" id="KW-1133">Transmembrane helix</keyword>
<gene>
    <name evidence="2" type="ORF">COV10_03535</name>
</gene>
<dbReference type="NCBIfam" id="TIGR02532">
    <property type="entry name" value="IV_pilin_GFxxxE"/>
    <property type="match status" value="1"/>
</dbReference>
<evidence type="ECO:0000313" key="3">
    <source>
        <dbReference type="Proteomes" id="UP000228767"/>
    </source>
</evidence>
<dbReference type="PROSITE" id="PS00409">
    <property type="entry name" value="PROKAR_NTER_METHYL"/>
    <property type="match status" value="1"/>
</dbReference>
<feature type="transmembrane region" description="Helical" evidence="1">
    <location>
        <begin position="53"/>
        <end position="75"/>
    </location>
</feature>
<evidence type="ECO:0000313" key="2">
    <source>
        <dbReference type="EMBL" id="PIR44668.1"/>
    </source>
</evidence>
<keyword evidence="1" id="KW-0472">Membrane</keyword>
<dbReference type="EMBL" id="PCYI01000023">
    <property type="protein sequence ID" value="PIR44668.1"/>
    <property type="molecule type" value="Genomic_DNA"/>
</dbReference>
<dbReference type="Pfam" id="PF07963">
    <property type="entry name" value="N_methyl"/>
    <property type="match status" value="1"/>
</dbReference>
<accession>A0A2H0RDR6</accession>
<protein>
    <recommendedName>
        <fullName evidence="4">Prepilin-type N-terminal cleavage/methylation domain-containing protein</fullName>
    </recommendedName>
</protein>
<proteinExistence type="predicted"/>
<dbReference type="InterPro" id="IPR045584">
    <property type="entry name" value="Pilin-like"/>
</dbReference>
<dbReference type="SUPFAM" id="SSF54523">
    <property type="entry name" value="Pili subunits"/>
    <property type="match status" value="1"/>
</dbReference>
<dbReference type="InterPro" id="IPR012902">
    <property type="entry name" value="N_methyl_site"/>
</dbReference>
<dbReference type="AlphaFoldDB" id="A0A2H0RDR6"/>